<feature type="compositionally biased region" description="Acidic residues" evidence="1">
    <location>
        <begin position="698"/>
        <end position="708"/>
    </location>
</feature>
<dbReference type="Proteomes" id="UP001139488">
    <property type="component" value="Unassembled WGS sequence"/>
</dbReference>
<feature type="compositionally biased region" description="Acidic residues" evidence="1">
    <location>
        <begin position="901"/>
        <end position="912"/>
    </location>
</feature>
<protein>
    <recommendedName>
        <fullName evidence="6">AAA family ATPase</fullName>
    </recommendedName>
</protein>
<feature type="compositionally biased region" description="Acidic residues" evidence="1">
    <location>
        <begin position="877"/>
        <end position="887"/>
    </location>
</feature>
<evidence type="ECO:0000313" key="5">
    <source>
        <dbReference type="Proteomes" id="UP001139488"/>
    </source>
</evidence>
<feature type="transmembrane region" description="Helical" evidence="2">
    <location>
        <begin position="301"/>
        <end position="321"/>
    </location>
</feature>
<keyword evidence="5" id="KW-1185">Reference proteome</keyword>
<dbReference type="InterPro" id="IPR020011">
    <property type="entry name" value="FimV_C"/>
</dbReference>
<feature type="compositionally biased region" description="Acidic residues" evidence="1">
    <location>
        <begin position="816"/>
        <end position="835"/>
    </location>
</feature>
<dbReference type="NCBIfam" id="TIGR03504">
    <property type="entry name" value="FimV_Cterm"/>
    <property type="match status" value="1"/>
</dbReference>
<feature type="compositionally biased region" description="Acidic residues" evidence="1">
    <location>
        <begin position="850"/>
        <end position="862"/>
    </location>
</feature>
<keyword evidence="2" id="KW-0472">Membrane</keyword>
<feature type="compositionally biased region" description="Acidic residues" evidence="1">
    <location>
        <begin position="520"/>
        <end position="546"/>
    </location>
</feature>
<feature type="signal peptide" evidence="3">
    <location>
        <begin position="1"/>
        <end position="25"/>
    </location>
</feature>
<evidence type="ECO:0000256" key="1">
    <source>
        <dbReference type="SAM" id="MobiDB-lite"/>
    </source>
</evidence>
<feature type="compositionally biased region" description="Basic and acidic residues" evidence="1">
    <location>
        <begin position="709"/>
        <end position="726"/>
    </location>
</feature>
<evidence type="ECO:0000313" key="4">
    <source>
        <dbReference type="EMBL" id="MCJ2375487.1"/>
    </source>
</evidence>
<sequence length="1377" mass="149499">MYKILKSLVVSMTLIGATTSSYVSAETIRLVGPTGETIPAPQYSEQIQKAKPEVAPKVSGDPARYYGPTAKSETLWSIASKVRPSNQVSIQQTIYALYQLNPNAFESNNIHLLIPNSQLRIPSLAQVVASDTVQATTILKAHKARLEKTQLKTTATKTASDKTVSSKLKTPSQTANEKPTSANKIAEKSAPSTASKQASSVNDKQMQLAAAQQQAAKLAEKLQQKLTVSESELLSLEERNHQLRLMLAEVQNEVESLKKEVSNEERIRAEVEKQLNEEKRRQEELQRLAPGQLDLMLANPWIVAALAIIPALFVGLLIFMFKGKRKAVKISEQNAEQEPASSSKAPVVIGAAAGAAALTAEADDFDDDIFADLDELDVDENSSEPKLDDSQDDIFADLNDSDLNFNLDDGDSDPFASIDEQGDLNVDYVDLESSSNGISVNGADKALGLEEMEQALSDVSVSTEETAIPQGIALEESDPVSQQDLDDLFSEISEPGLDSEHADPELMLDDDLDMPSFGQEDMDELLSETDFNLGDDDLDLSSESEEEARSIQPETLDNDDIDDLFSQFASDAESQADNAKPHHEEAVLLDEMLEEGDFELSDLEDSELLLDEVLAESNAVEASADTLGLNTETDLDSQADGAFDELIGADEDELQDIGLAEDSTELLDELLMEPAFSAKASADEQSVELDPFSGTELLADDVSDDSDVVEDRDAIEGGDAFKESHNNDQVSASDIDELIQSSSLMGHEGEPAVSGFEPNEMQRNDEADTSVAHSEDIDLPVIEPTVQQTEVSLADDGHTAEVDSDVPLNNIGSASEIDESESEALPESELDEINELTEPSHYDSESVTPSDDDTHDIDDGELDVESTVQADVGVEENVESTLEEATELVDNSDLASSDTMLEPEDSTSEDFETDSGLLAYENNVIEPASVDASTHREDEALASEPVAPLIKESDAIDELTVSTEQIQAPGEFNFEPKIEGSEDHWHQSDDRDETSETELAQMVANEFGVPQDEDWFVDEELNDQVAAPVSEDLNADDEPQVPAASDNLNATNFDDSLLAEYGEQEALDDALLEEGNVVEGALPDGQDDQPLELSDDDLPEYSEEDALADMGVESDAGDDIDYRASEVNDNDDEQAKHQIPPIGEPIGEPLNHSEIDALADAFTMVDTSAYEQESQLIELLDESDNSPSFSNISRVDADMAHSAGMDIDTMLEGSNSVDAGEDWNGFKLTQEQQASISTEIPEDEAEIWQGEEIKGLSEPADEDWSTQDDLADFDPKANQYMTIDELMNQADDKEPSNPDDEELMLDVGLDEFPDVIGPVSDVDVDSGAEAAGKLDLAKIYMEMNDIAGAQKLLEQAASQGNEPIANEAKQLLEQLST</sequence>
<dbReference type="NCBIfam" id="TIGR03505">
    <property type="entry name" value="FimV_core"/>
    <property type="match status" value="1"/>
</dbReference>
<keyword evidence="3" id="KW-0732">Signal</keyword>
<evidence type="ECO:0000256" key="2">
    <source>
        <dbReference type="SAM" id="Phobius"/>
    </source>
</evidence>
<reference evidence="4" key="1">
    <citation type="submission" date="2021-11" db="EMBL/GenBank/DDBJ databases">
        <title>Vibrio ZSDE26 sp. nov. and Vibrio ZSDZ34 sp. nov., isolated from coastal seawater in Qingdao.</title>
        <authorList>
            <person name="Zhang P."/>
        </authorList>
    </citation>
    <scope>NUCLEOTIDE SEQUENCE</scope>
    <source>
        <strain evidence="4">ZSDZ34</strain>
    </source>
</reference>
<feature type="region of interest" description="Disordered" evidence="1">
    <location>
        <begin position="470"/>
        <end position="561"/>
    </location>
</feature>
<dbReference type="Gene3D" id="1.20.58.2200">
    <property type="match status" value="1"/>
</dbReference>
<keyword evidence="2" id="KW-1133">Transmembrane helix</keyword>
<keyword evidence="2" id="KW-0812">Transmembrane</keyword>
<feature type="compositionally biased region" description="Low complexity" evidence="1">
    <location>
        <begin position="152"/>
        <end position="167"/>
    </location>
</feature>
<feature type="region of interest" description="Disordered" evidence="1">
    <location>
        <begin position="1072"/>
        <end position="1150"/>
    </location>
</feature>
<feature type="compositionally biased region" description="Basic and acidic residues" evidence="1">
    <location>
        <begin position="976"/>
        <end position="989"/>
    </location>
</feature>
<feature type="compositionally biased region" description="Acidic residues" evidence="1">
    <location>
        <begin position="1085"/>
        <end position="1107"/>
    </location>
</feature>
<feature type="chain" id="PRO_5040840847" description="AAA family ATPase" evidence="3">
    <location>
        <begin position="26"/>
        <end position="1377"/>
    </location>
</feature>
<name>A0A9X1W759_9VIBR</name>
<feature type="region of interest" description="Disordered" evidence="1">
    <location>
        <begin position="1020"/>
        <end position="1049"/>
    </location>
</feature>
<dbReference type="EMBL" id="JAJNNZ010000001">
    <property type="protein sequence ID" value="MCJ2375487.1"/>
    <property type="molecule type" value="Genomic_DNA"/>
</dbReference>
<accession>A0A9X1W759</accession>
<evidence type="ECO:0008006" key="6">
    <source>
        <dbReference type="Google" id="ProtNLM"/>
    </source>
</evidence>
<gene>
    <name evidence="4" type="ORF">LNL84_01405</name>
</gene>
<evidence type="ECO:0000256" key="3">
    <source>
        <dbReference type="SAM" id="SignalP"/>
    </source>
</evidence>
<dbReference type="InterPro" id="IPR038440">
    <property type="entry name" value="FimV_C_sf"/>
</dbReference>
<feature type="region of interest" description="Disordered" evidence="1">
    <location>
        <begin position="976"/>
        <end position="997"/>
    </location>
</feature>
<feature type="region of interest" description="Disordered" evidence="1">
    <location>
        <begin position="679"/>
        <end position="862"/>
    </location>
</feature>
<feature type="region of interest" description="Disordered" evidence="1">
    <location>
        <begin position="152"/>
        <end position="206"/>
    </location>
</feature>
<comment type="caution">
    <text evidence="4">The sequence shown here is derived from an EMBL/GenBank/DDBJ whole genome shotgun (WGS) entry which is preliminary data.</text>
</comment>
<dbReference type="InterPro" id="IPR020012">
    <property type="entry name" value="LysM_FimV"/>
</dbReference>
<feature type="compositionally biased region" description="Polar residues" evidence="1">
    <location>
        <begin position="168"/>
        <end position="183"/>
    </location>
</feature>
<feature type="region of interest" description="Disordered" evidence="1">
    <location>
        <begin position="877"/>
        <end position="912"/>
    </location>
</feature>
<feature type="compositionally biased region" description="Polar residues" evidence="1">
    <location>
        <begin position="190"/>
        <end position="203"/>
    </location>
</feature>
<dbReference type="RefSeq" id="WP_244354548.1">
    <property type="nucleotide sequence ID" value="NZ_JAJNNZ010000001.1"/>
</dbReference>
<organism evidence="4 5">
    <name type="scientific">Vibrio gelatinilyticus</name>
    <dbReference type="NCBI Taxonomy" id="2893468"/>
    <lineage>
        <taxon>Bacteria</taxon>
        <taxon>Pseudomonadati</taxon>
        <taxon>Pseudomonadota</taxon>
        <taxon>Gammaproteobacteria</taxon>
        <taxon>Vibrionales</taxon>
        <taxon>Vibrionaceae</taxon>
        <taxon>Vibrio</taxon>
    </lineage>
</organism>
<proteinExistence type="predicted"/>
<feature type="compositionally biased region" description="Low complexity" evidence="1">
    <location>
        <begin position="1139"/>
        <end position="1149"/>
    </location>
</feature>